<dbReference type="AlphaFoldDB" id="A0A7N0UWM4"/>
<dbReference type="PANTHER" id="PTHR13527:SF0">
    <property type="entry name" value="SAYSVFN DOMAIN-CONTAINING PROTEIN 1"/>
    <property type="match status" value="1"/>
</dbReference>
<dbReference type="InterPro" id="IPR029071">
    <property type="entry name" value="Ubiquitin-like_domsf"/>
</dbReference>
<dbReference type="OMA" id="FLWFIMA"/>
<dbReference type="EnsemblPlants" id="Kaladp0091s0155.1.v1.1">
    <property type="protein sequence ID" value="Kaladp0091s0155.1.v1.1"/>
    <property type="gene ID" value="Kaladp0091s0155.v1.1"/>
</dbReference>
<keyword evidence="1" id="KW-0812">Transmembrane</keyword>
<feature type="domain" description="Ubiquitin-like" evidence="2">
    <location>
        <begin position="14"/>
        <end position="92"/>
    </location>
</feature>
<evidence type="ECO:0000313" key="4">
    <source>
        <dbReference type="Proteomes" id="UP000594263"/>
    </source>
</evidence>
<dbReference type="Pfam" id="PF10260">
    <property type="entry name" value="SAYSvFN"/>
    <property type="match status" value="1"/>
</dbReference>
<dbReference type="InterPro" id="IPR019387">
    <property type="entry name" value="SAYSvFN_dom"/>
</dbReference>
<organism evidence="3 4">
    <name type="scientific">Kalanchoe fedtschenkoi</name>
    <name type="common">Lavender scallops</name>
    <name type="synonym">South American air plant</name>
    <dbReference type="NCBI Taxonomy" id="63787"/>
    <lineage>
        <taxon>Eukaryota</taxon>
        <taxon>Viridiplantae</taxon>
        <taxon>Streptophyta</taxon>
        <taxon>Embryophyta</taxon>
        <taxon>Tracheophyta</taxon>
        <taxon>Spermatophyta</taxon>
        <taxon>Magnoliopsida</taxon>
        <taxon>eudicotyledons</taxon>
        <taxon>Gunneridae</taxon>
        <taxon>Pentapetalae</taxon>
        <taxon>Saxifragales</taxon>
        <taxon>Crassulaceae</taxon>
        <taxon>Kalanchoe</taxon>
    </lineage>
</organism>
<evidence type="ECO:0000313" key="3">
    <source>
        <dbReference type="EnsemblPlants" id="Kaladp0091s0155.1.v1.1"/>
    </source>
</evidence>
<sequence length="222" mass="25026">MTNQSGIDGGEDEVEVTVKRIGPSPPARVKVPALIKVAELRKLIGSSGKGPTENLRLVLRGNVLNDREDGEDVLLRLKHGDTIIAAVKPKSPAKHIRADYDEDDDDLIFRIPQLTSKWKRKLYSFLRKKLKIPDIILIAIFSISLKTWLMIVTWFIMAPIAHRWDLGPVYILGTGFAIIFLNLGKRQSGDVSAYSIFNEDFRELPGTFNADRIDRDMRAGQF</sequence>
<proteinExistence type="predicted"/>
<dbReference type="Gramene" id="Kaladp0091s0155.1.v1.1">
    <property type="protein sequence ID" value="Kaladp0091s0155.1.v1.1"/>
    <property type="gene ID" value="Kaladp0091s0155.v1.1"/>
</dbReference>
<protein>
    <recommendedName>
        <fullName evidence="2">Ubiquitin-like domain-containing protein</fullName>
    </recommendedName>
</protein>
<feature type="transmembrane region" description="Helical" evidence="1">
    <location>
        <begin position="135"/>
        <end position="161"/>
    </location>
</feature>
<accession>A0A7N0UWM4</accession>
<dbReference type="SUPFAM" id="SSF54236">
    <property type="entry name" value="Ubiquitin-like"/>
    <property type="match status" value="1"/>
</dbReference>
<evidence type="ECO:0000259" key="2">
    <source>
        <dbReference type="PROSITE" id="PS50053"/>
    </source>
</evidence>
<dbReference type="InterPro" id="IPR039159">
    <property type="entry name" value="SAYSD1"/>
</dbReference>
<dbReference type="Proteomes" id="UP000594263">
    <property type="component" value="Unplaced"/>
</dbReference>
<keyword evidence="4" id="KW-1185">Reference proteome</keyword>
<keyword evidence="1" id="KW-0472">Membrane</keyword>
<dbReference type="PROSITE" id="PS50053">
    <property type="entry name" value="UBIQUITIN_2"/>
    <property type="match status" value="1"/>
</dbReference>
<feature type="transmembrane region" description="Helical" evidence="1">
    <location>
        <begin position="167"/>
        <end position="184"/>
    </location>
</feature>
<dbReference type="PANTHER" id="PTHR13527">
    <property type="entry name" value="SAYSVFN DOMAIN-CONTAINING PROTEIN 1"/>
    <property type="match status" value="1"/>
</dbReference>
<dbReference type="InterPro" id="IPR000626">
    <property type="entry name" value="Ubiquitin-like_dom"/>
</dbReference>
<keyword evidence="1" id="KW-1133">Transmembrane helix</keyword>
<name>A0A7N0UWM4_KALFE</name>
<reference evidence="3" key="1">
    <citation type="submission" date="2021-01" db="UniProtKB">
        <authorList>
            <consortium name="EnsemblPlants"/>
        </authorList>
    </citation>
    <scope>IDENTIFICATION</scope>
</reference>
<dbReference type="CDD" id="cd17039">
    <property type="entry name" value="Ubl_ubiquitin_like"/>
    <property type="match status" value="1"/>
</dbReference>
<evidence type="ECO:0000256" key="1">
    <source>
        <dbReference type="SAM" id="Phobius"/>
    </source>
</evidence>